<sequence length="581" mass="58729">MGTREDVARQRWRDLLPTAFLLAGDQASARELTTRTLADRRARAEHDALVDLLVLRHRRRRWSGRASLRGETAGPWWASGADLADAADLADRLDALDPDARAAVVLRWYEDRSPARVAELLPGTDPDALAAQLPGDLPRRLDVLAGLCGAGSWDDDQVADAVRSVAGRRTRRAGLAVAAAAALVAGAVLAPGPAPRGTGPTASPTRAAPPAGGVAAVAPRGALVTDAELVAGLQRRLGAADLPGADYLPLFVDDVEGVRVALMAPTSPSGLLAWLTGPAGADPADLDVVGNGDRPSAPAVAVVVPGEGARPARVVVLAEAGAGVTISAGVVVDPATGAVRPAVLDVPAPDGVAAVTLDRPDGYAVRVVVTPLGAATRDVVPATPGLLFFPVGPGPDLPSRSGLPVATAGAAGATLSVITAATGWAEDDLDVRVLGSGLLPAPDGSTYEVVSVGAVLPSGAVVTATGVHRSVTVADGTTTTWSSCGGSAYPAGTDLEELVVAATCSVRSDLASGAERTTVVFAPRDEDVVLDTGAGDPPVTAELVDGFGWTAELRSQDFRTATTPDGAVAPVAGPTNDALRY</sequence>
<evidence type="ECO:0000256" key="2">
    <source>
        <dbReference type="SAM" id="Phobius"/>
    </source>
</evidence>
<evidence type="ECO:0000313" key="4">
    <source>
        <dbReference type="Proteomes" id="UP000198863"/>
    </source>
</evidence>
<keyword evidence="4" id="KW-1185">Reference proteome</keyword>
<dbReference type="EMBL" id="FNCF01000003">
    <property type="protein sequence ID" value="SDG25282.1"/>
    <property type="molecule type" value="Genomic_DNA"/>
</dbReference>
<name>A0A1G7SQX2_9ACTN</name>
<feature type="transmembrane region" description="Helical" evidence="2">
    <location>
        <begin position="173"/>
        <end position="194"/>
    </location>
</feature>
<accession>A0A1G7SQX2</accession>
<proteinExistence type="predicted"/>
<dbReference type="AlphaFoldDB" id="A0A1G7SQX2"/>
<reference evidence="4" key="1">
    <citation type="submission" date="2016-10" db="EMBL/GenBank/DDBJ databases">
        <authorList>
            <person name="Varghese N."/>
            <person name="Submissions S."/>
        </authorList>
    </citation>
    <scope>NUCLEOTIDE SEQUENCE [LARGE SCALE GENOMIC DNA]</scope>
    <source>
        <strain evidence="4">DSM 44526</strain>
    </source>
</reference>
<keyword evidence="2" id="KW-1133">Transmembrane helix</keyword>
<keyword evidence="2" id="KW-0812">Transmembrane</keyword>
<evidence type="ECO:0000256" key="1">
    <source>
        <dbReference type="SAM" id="MobiDB-lite"/>
    </source>
</evidence>
<organism evidence="3 4">
    <name type="scientific">Klenkia brasiliensis</name>
    <dbReference type="NCBI Taxonomy" id="333142"/>
    <lineage>
        <taxon>Bacteria</taxon>
        <taxon>Bacillati</taxon>
        <taxon>Actinomycetota</taxon>
        <taxon>Actinomycetes</taxon>
        <taxon>Geodermatophilales</taxon>
        <taxon>Geodermatophilaceae</taxon>
        <taxon>Klenkia</taxon>
    </lineage>
</organism>
<feature type="region of interest" description="Disordered" evidence="1">
    <location>
        <begin position="560"/>
        <end position="581"/>
    </location>
</feature>
<dbReference type="RefSeq" id="WP_091062254.1">
    <property type="nucleotide sequence ID" value="NZ_FNCF01000003.1"/>
</dbReference>
<keyword evidence="2" id="KW-0472">Membrane</keyword>
<dbReference type="OrthoDB" id="5188328at2"/>
<evidence type="ECO:0000313" key="3">
    <source>
        <dbReference type="EMBL" id="SDG25282.1"/>
    </source>
</evidence>
<dbReference type="Proteomes" id="UP000198863">
    <property type="component" value="Unassembled WGS sequence"/>
</dbReference>
<protein>
    <recommendedName>
        <fullName evidence="5">DNA-directed RNA polymerase specialized sigma subunit, sigma24 family</fullName>
    </recommendedName>
</protein>
<gene>
    <name evidence="3" type="ORF">SAMN05660324_2123</name>
</gene>
<evidence type="ECO:0008006" key="5">
    <source>
        <dbReference type="Google" id="ProtNLM"/>
    </source>
</evidence>